<protein>
    <submittedName>
        <fullName evidence="1">Uncharacterized protein</fullName>
    </submittedName>
</protein>
<name>A0A1X0QD27_9MICR</name>
<reference evidence="1 2" key="1">
    <citation type="journal article" date="2017" name="Environ. Microbiol.">
        <title>Decay of the glycolytic pathway and adaptation to intranuclear parasitism within Enterocytozoonidae microsporidia.</title>
        <authorList>
            <person name="Wiredu Boakye D."/>
            <person name="Jaroenlak P."/>
            <person name="Prachumwat A."/>
            <person name="Williams T.A."/>
            <person name="Bateman K.S."/>
            <person name="Itsathitphaisarn O."/>
            <person name="Sritunyalucksana K."/>
            <person name="Paszkiewicz K.H."/>
            <person name="Moore K.A."/>
            <person name="Stentiford G.D."/>
            <person name="Williams B.A."/>
        </authorList>
    </citation>
    <scope>NUCLEOTIDE SEQUENCE [LARGE SCALE GENOMIC DNA]</scope>
    <source>
        <strain evidence="2">canceri</strain>
    </source>
</reference>
<dbReference type="VEuPathDB" id="MicrosporidiaDB:HERIO_1246"/>
<evidence type="ECO:0000313" key="1">
    <source>
        <dbReference type="EMBL" id="ORD97701.1"/>
    </source>
</evidence>
<organism evidence="1 2">
    <name type="scientific">Hepatospora eriocheir</name>
    <dbReference type="NCBI Taxonomy" id="1081669"/>
    <lineage>
        <taxon>Eukaryota</taxon>
        <taxon>Fungi</taxon>
        <taxon>Fungi incertae sedis</taxon>
        <taxon>Microsporidia</taxon>
        <taxon>Hepatosporidae</taxon>
        <taxon>Hepatospora</taxon>
    </lineage>
</organism>
<proteinExistence type="predicted"/>
<comment type="caution">
    <text evidence="1">The sequence shown here is derived from an EMBL/GenBank/DDBJ whole genome shotgun (WGS) entry which is preliminary data.</text>
</comment>
<evidence type="ECO:0000313" key="2">
    <source>
        <dbReference type="Proteomes" id="UP000192501"/>
    </source>
</evidence>
<accession>A0A1X0QD27</accession>
<dbReference type="EMBL" id="LTAI01001008">
    <property type="protein sequence ID" value="ORD97701.1"/>
    <property type="molecule type" value="Genomic_DNA"/>
</dbReference>
<gene>
    <name evidence="1" type="ORF">A0H76_280</name>
</gene>
<dbReference type="Proteomes" id="UP000192501">
    <property type="component" value="Unassembled WGS sequence"/>
</dbReference>
<sequence>MEQYDDNLDENKVKPISKLLLSAYITNTNQSIVYLLKIFYLTETNYIQQYLSCFFYEYFRKNNTNVLVSVFIEVLLTIEKYEKVFIDQTFYWLSLNKKHFDEQQLDLVILIIAHLINNISDSKLLYPILLQISYNKDFAEKIKVIINNINEIIEFEPKENYLTVLNLLDK</sequence>
<dbReference type="AlphaFoldDB" id="A0A1X0QD27"/>
<dbReference type="VEuPathDB" id="MicrosporidiaDB:A0H76_280"/>